<feature type="region of interest" description="Disordered" evidence="3">
    <location>
        <begin position="361"/>
        <end position="389"/>
    </location>
</feature>
<dbReference type="AlphaFoldDB" id="A0A9W7Y156"/>
<evidence type="ECO:0000256" key="1">
    <source>
        <dbReference type="ARBA" id="ARBA00010211"/>
    </source>
</evidence>
<reference evidence="5" key="1">
    <citation type="submission" date="2022-07" db="EMBL/GenBank/DDBJ databases">
        <title>Phylogenomic reconstructions and comparative analyses of Kickxellomycotina fungi.</title>
        <authorList>
            <person name="Reynolds N.K."/>
            <person name="Stajich J.E."/>
            <person name="Barry K."/>
            <person name="Grigoriev I.V."/>
            <person name="Crous P."/>
            <person name="Smith M.E."/>
        </authorList>
    </citation>
    <scope>NUCLEOTIDE SEQUENCE</scope>
    <source>
        <strain evidence="5">BCRC 34381</strain>
    </source>
</reference>
<dbReference type="GO" id="GO:0018773">
    <property type="term" value="F:acetylpyruvate hydrolase activity"/>
    <property type="evidence" value="ECO:0007669"/>
    <property type="project" value="TreeGrafter"/>
</dbReference>
<feature type="compositionally biased region" description="Basic and acidic residues" evidence="3">
    <location>
        <begin position="165"/>
        <end position="174"/>
    </location>
</feature>
<keyword evidence="2" id="KW-0479">Metal-binding</keyword>
<dbReference type="Gene3D" id="3.90.850.10">
    <property type="entry name" value="Fumarylacetoacetase-like, C-terminal domain"/>
    <property type="match status" value="1"/>
</dbReference>
<evidence type="ECO:0000256" key="3">
    <source>
        <dbReference type="SAM" id="MobiDB-lite"/>
    </source>
</evidence>
<feature type="compositionally biased region" description="Basic residues" evidence="3">
    <location>
        <begin position="176"/>
        <end position="191"/>
    </location>
</feature>
<evidence type="ECO:0000259" key="4">
    <source>
        <dbReference type="Pfam" id="PF01557"/>
    </source>
</evidence>
<dbReference type="OrthoDB" id="74910at2759"/>
<feature type="non-terminal residue" evidence="5">
    <location>
        <position position="524"/>
    </location>
</feature>
<dbReference type="InterPro" id="IPR036663">
    <property type="entry name" value="Fumarylacetoacetase_C_sf"/>
</dbReference>
<dbReference type="Pfam" id="PF01557">
    <property type="entry name" value="FAA_hydrolase"/>
    <property type="match status" value="1"/>
</dbReference>
<feature type="compositionally biased region" description="Basic residues" evidence="3">
    <location>
        <begin position="97"/>
        <end position="106"/>
    </location>
</feature>
<feature type="region of interest" description="Disordered" evidence="3">
    <location>
        <begin position="1"/>
        <end position="20"/>
    </location>
</feature>
<feature type="compositionally biased region" description="Low complexity" evidence="3">
    <location>
        <begin position="281"/>
        <end position="300"/>
    </location>
</feature>
<name>A0A9W7Y156_9FUNG</name>
<dbReference type="GO" id="GO:0046872">
    <property type="term" value="F:metal ion binding"/>
    <property type="evidence" value="ECO:0007669"/>
    <property type="project" value="UniProtKB-KW"/>
</dbReference>
<dbReference type="GO" id="GO:0005739">
    <property type="term" value="C:mitochondrion"/>
    <property type="evidence" value="ECO:0007669"/>
    <property type="project" value="TreeGrafter"/>
</dbReference>
<gene>
    <name evidence="5" type="ORF">LPJ61_006015</name>
</gene>
<feature type="compositionally biased region" description="Low complexity" evidence="3">
    <location>
        <begin position="208"/>
        <end position="221"/>
    </location>
</feature>
<comment type="similarity">
    <text evidence="1">Belongs to the FAH family.</text>
</comment>
<dbReference type="SUPFAM" id="SSF56529">
    <property type="entry name" value="FAH"/>
    <property type="match status" value="1"/>
</dbReference>
<protein>
    <recommendedName>
        <fullName evidence="4">Fumarylacetoacetase-like C-terminal domain-containing protein</fullName>
    </recommendedName>
</protein>
<sequence length="524" mass="55948">MAGEDSDREQAGGGDAKDNQIANETLVRLQFLVDSIPEIKARLLAVGGEEPTTASGRKRLYVLYQALCDTFPDESDVAFARRVSVKTPTGAVERKASDKRKRKRESKTRERKEKRKRKTAPKQNIVATASAEMDANALVREATADEESGYQQDIVKIRAMEKRAGFAGADDSKGKSTSKKAKRAANKKGQQKQRPQAASADEAPMLVPISSSAAPTGAPAANGCTGRRSSSPGPWVVRDKDPVGAVAGAQGRSQPEGLTSLLSAIDKLVIVRDKAPALVSGAAPGPRAAPSGKAATATRSGRGGRRLMWALEQNSVKRFLKKVPMLPSPEPTPGATHMLPKPVLRKDSAYGKCDLPLLPAEPSAARTKKGGRASKKARPQPRRNEHANELGNAVPTAPFFFLKPVSSYVASPGVIEIPPGCVVHHEVELGVVIGKAGRCITAANAMDHVAGYALGLDLTARNLQDEAKKKGLPWSAAKGFDTFTPIGPFIPKSRIPDPHRARLWIDVAGQVKQDGSTDAMLFRR</sequence>
<dbReference type="InterPro" id="IPR011234">
    <property type="entry name" value="Fumarylacetoacetase-like_C"/>
</dbReference>
<feature type="compositionally biased region" description="Basic residues" evidence="3">
    <location>
        <begin position="366"/>
        <end position="381"/>
    </location>
</feature>
<evidence type="ECO:0000313" key="5">
    <source>
        <dbReference type="EMBL" id="KAJ1721650.1"/>
    </source>
</evidence>
<dbReference type="Proteomes" id="UP001143981">
    <property type="component" value="Unassembled WGS sequence"/>
</dbReference>
<feature type="region of interest" description="Disordered" evidence="3">
    <location>
        <begin position="165"/>
        <end position="240"/>
    </location>
</feature>
<dbReference type="PANTHER" id="PTHR11820">
    <property type="entry name" value="ACYLPYRUVASE"/>
    <property type="match status" value="1"/>
</dbReference>
<feature type="region of interest" description="Disordered" evidence="3">
    <location>
        <begin position="85"/>
        <end position="131"/>
    </location>
</feature>
<feature type="region of interest" description="Disordered" evidence="3">
    <location>
        <begin position="280"/>
        <end position="301"/>
    </location>
</feature>
<accession>A0A9W7Y156</accession>
<evidence type="ECO:0000313" key="6">
    <source>
        <dbReference type="Proteomes" id="UP001143981"/>
    </source>
</evidence>
<dbReference type="EMBL" id="JANBOI010002469">
    <property type="protein sequence ID" value="KAJ1721650.1"/>
    <property type="molecule type" value="Genomic_DNA"/>
</dbReference>
<proteinExistence type="inferred from homology"/>
<organism evidence="5 6">
    <name type="scientific">Coemansia biformis</name>
    <dbReference type="NCBI Taxonomy" id="1286918"/>
    <lineage>
        <taxon>Eukaryota</taxon>
        <taxon>Fungi</taxon>
        <taxon>Fungi incertae sedis</taxon>
        <taxon>Zoopagomycota</taxon>
        <taxon>Kickxellomycotina</taxon>
        <taxon>Kickxellomycetes</taxon>
        <taxon>Kickxellales</taxon>
        <taxon>Kickxellaceae</taxon>
        <taxon>Coemansia</taxon>
    </lineage>
</organism>
<comment type="caution">
    <text evidence="5">The sequence shown here is derived from an EMBL/GenBank/DDBJ whole genome shotgun (WGS) entry which is preliminary data.</text>
</comment>
<feature type="domain" description="Fumarylacetoacetase-like C-terminal" evidence="4">
    <location>
        <begin position="385"/>
        <end position="522"/>
    </location>
</feature>
<keyword evidence="6" id="KW-1185">Reference proteome</keyword>
<evidence type="ECO:0000256" key="2">
    <source>
        <dbReference type="ARBA" id="ARBA00022723"/>
    </source>
</evidence>
<dbReference type="PANTHER" id="PTHR11820:SF7">
    <property type="entry name" value="ACYLPYRUVASE FAHD1, MITOCHONDRIAL"/>
    <property type="match status" value="1"/>
</dbReference>